<dbReference type="Pfam" id="PF04433">
    <property type="entry name" value="SWIRM"/>
    <property type="match status" value="1"/>
</dbReference>
<evidence type="ECO:0000259" key="2">
    <source>
        <dbReference type="PROSITE" id="PS50934"/>
    </source>
</evidence>
<evidence type="ECO:0000313" key="4">
    <source>
        <dbReference type="Proteomes" id="UP000799536"/>
    </source>
</evidence>
<dbReference type="OrthoDB" id="5598695at2759"/>
<dbReference type="GO" id="GO:0003682">
    <property type="term" value="F:chromatin binding"/>
    <property type="evidence" value="ECO:0007669"/>
    <property type="project" value="TreeGrafter"/>
</dbReference>
<feature type="compositionally biased region" description="Low complexity" evidence="1">
    <location>
        <begin position="228"/>
        <end position="238"/>
    </location>
</feature>
<dbReference type="InterPro" id="IPR009057">
    <property type="entry name" value="Homeodomain-like_sf"/>
</dbReference>
<feature type="region of interest" description="Disordered" evidence="1">
    <location>
        <begin position="216"/>
        <end position="287"/>
    </location>
</feature>
<dbReference type="GO" id="GO:0070210">
    <property type="term" value="C:Rpd3L-Expanded complex"/>
    <property type="evidence" value="ECO:0007669"/>
    <property type="project" value="TreeGrafter"/>
</dbReference>
<feature type="domain" description="SWIRM" evidence="2">
    <location>
        <begin position="297"/>
        <end position="394"/>
    </location>
</feature>
<dbReference type="FunFam" id="1.10.10.10:FF:000087">
    <property type="entry name" value="Transcriptional adapter 2"/>
    <property type="match status" value="1"/>
</dbReference>
<protein>
    <recommendedName>
        <fullName evidence="2">SWIRM domain-containing protein</fullName>
    </recommendedName>
</protein>
<dbReference type="InterPro" id="IPR007526">
    <property type="entry name" value="SWIRM"/>
</dbReference>
<accession>A0A9P4N0Z4</accession>
<organism evidence="3 4">
    <name type="scientific">Delitschia confertaspora ATCC 74209</name>
    <dbReference type="NCBI Taxonomy" id="1513339"/>
    <lineage>
        <taxon>Eukaryota</taxon>
        <taxon>Fungi</taxon>
        <taxon>Dikarya</taxon>
        <taxon>Ascomycota</taxon>
        <taxon>Pezizomycotina</taxon>
        <taxon>Dothideomycetes</taxon>
        <taxon>Pleosporomycetidae</taxon>
        <taxon>Pleosporales</taxon>
        <taxon>Delitschiaceae</taxon>
        <taxon>Delitschia</taxon>
    </lineage>
</organism>
<comment type="caution">
    <text evidence="3">The sequence shown here is derived from an EMBL/GenBank/DDBJ whole genome shotgun (WGS) entry which is preliminary data.</text>
</comment>
<name>A0A9P4N0Z4_9PLEO</name>
<evidence type="ECO:0000313" key="3">
    <source>
        <dbReference type="EMBL" id="KAF2203300.1"/>
    </source>
</evidence>
<dbReference type="PANTHER" id="PTHR12374:SF21">
    <property type="entry name" value="SWIRM DOMAIN-CONTAINING PROTEIN FUN19-RELATED"/>
    <property type="match status" value="1"/>
</dbReference>
<dbReference type="GO" id="GO:0003713">
    <property type="term" value="F:transcription coactivator activity"/>
    <property type="evidence" value="ECO:0007669"/>
    <property type="project" value="TreeGrafter"/>
</dbReference>
<keyword evidence="4" id="KW-1185">Reference proteome</keyword>
<dbReference type="GO" id="GO:0006338">
    <property type="term" value="P:chromatin remodeling"/>
    <property type="evidence" value="ECO:0007669"/>
    <property type="project" value="TreeGrafter"/>
</dbReference>
<dbReference type="InterPro" id="IPR036388">
    <property type="entry name" value="WH-like_DNA-bd_sf"/>
</dbReference>
<dbReference type="Proteomes" id="UP000799536">
    <property type="component" value="Unassembled WGS sequence"/>
</dbReference>
<dbReference type="AlphaFoldDB" id="A0A9P4N0Z4"/>
<dbReference type="SUPFAM" id="SSF46689">
    <property type="entry name" value="Homeodomain-like"/>
    <property type="match status" value="1"/>
</dbReference>
<reference evidence="3" key="1">
    <citation type="journal article" date="2020" name="Stud. Mycol.">
        <title>101 Dothideomycetes genomes: a test case for predicting lifestyles and emergence of pathogens.</title>
        <authorList>
            <person name="Haridas S."/>
            <person name="Albert R."/>
            <person name="Binder M."/>
            <person name="Bloem J."/>
            <person name="Labutti K."/>
            <person name="Salamov A."/>
            <person name="Andreopoulos B."/>
            <person name="Baker S."/>
            <person name="Barry K."/>
            <person name="Bills G."/>
            <person name="Bluhm B."/>
            <person name="Cannon C."/>
            <person name="Castanera R."/>
            <person name="Culley D."/>
            <person name="Daum C."/>
            <person name="Ezra D."/>
            <person name="Gonzalez J."/>
            <person name="Henrissat B."/>
            <person name="Kuo A."/>
            <person name="Liang C."/>
            <person name="Lipzen A."/>
            <person name="Lutzoni F."/>
            <person name="Magnuson J."/>
            <person name="Mondo S."/>
            <person name="Nolan M."/>
            <person name="Ohm R."/>
            <person name="Pangilinan J."/>
            <person name="Park H.-J."/>
            <person name="Ramirez L."/>
            <person name="Alfaro M."/>
            <person name="Sun H."/>
            <person name="Tritt A."/>
            <person name="Yoshinaga Y."/>
            <person name="Zwiers L.-H."/>
            <person name="Turgeon B."/>
            <person name="Goodwin S."/>
            <person name="Spatafora J."/>
            <person name="Crous P."/>
            <person name="Grigoriev I."/>
        </authorList>
    </citation>
    <scope>NUCLEOTIDE SEQUENCE</scope>
    <source>
        <strain evidence="3">ATCC 74209</strain>
    </source>
</reference>
<dbReference type="PANTHER" id="PTHR12374">
    <property type="entry name" value="TRANSCRIPTIONAL ADAPTOR 2 ADA2 -RELATED"/>
    <property type="match status" value="1"/>
</dbReference>
<dbReference type="GO" id="GO:0006357">
    <property type="term" value="P:regulation of transcription by RNA polymerase II"/>
    <property type="evidence" value="ECO:0007669"/>
    <property type="project" value="TreeGrafter"/>
</dbReference>
<sequence>MANPLDNIAPPTQRVTVNSLLSPPEMKRLESFHSSTGSADALPLIHAYNPSYSLYNRDMSGSMKTNVTVLPANYPSPQSDLSDSMSQKEVHCLEKTGVVRDPELFVSRLKSMAPDMPLFPEDSVHSLAQHVPLFPVKSVRPVEQDAISQHMKSSEFANLKSKPAREDYELVVSLVSTVHESIRQNPRKWYNQERAFDQRYGKPSLIEKRPALKKLAPAPSGGIRKQKVALPRAAPRVARAPKRTPKAQVLDSFDHVAASVSPRPPRPATSRDDTDYNSLADLSPPIDTLPKGNNKVLKADWRGQALDLSNDPDRNLLHEAELHLASTLRLSCATYLCSKRRIFQARIEALRIGKEFRKTDAQQACKIDVNKASKLWQAYEKVGWFNPDYFKNYV</sequence>
<dbReference type="EMBL" id="ML993907">
    <property type="protein sequence ID" value="KAF2203300.1"/>
    <property type="molecule type" value="Genomic_DNA"/>
</dbReference>
<proteinExistence type="predicted"/>
<gene>
    <name evidence="3" type="ORF">GQ43DRAFT_438938</name>
</gene>
<evidence type="ECO:0000256" key="1">
    <source>
        <dbReference type="SAM" id="MobiDB-lite"/>
    </source>
</evidence>
<dbReference type="Gene3D" id="1.10.10.10">
    <property type="entry name" value="Winged helix-like DNA-binding domain superfamily/Winged helix DNA-binding domain"/>
    <property type="match status" value="1"/>
</dbReference>
<dbReference type="PROSITE" id="PS50934">
    <property type="entry name" value="SWIRM"/>
    <property type="match status" value="1"/>
</dbReference>